<name>A0A656VL95_SERMA</name>
<accession>A0A656VL95</accession>
<evidence type="ECO:0000313" key="2">
    <source>
        <dbReference type="Proteomes" id="UP000037482"/>
    </source>
</evidence>
<protein>
    <submittedName>
        <fullName evidence="1">Uncharacterized protein</fullName>
    </submittedName>
</protein>
<dbReference type="AlphaFoldDB" id="A0A656VL95"/>
<organism evidence="1 2">
    <name type="scientific">Serratia marcescens</name>
    <dbReference type="NCBI Taxonomy" id="615"/>
    <lineage>
        <taxon>Bacteria</taxon>
        <taxon>Pseudomonadati</taxon>
        <taxon>Pseudomonadota</taxon>
        <taxon>Gammaproteobacteria</taxon>
        <taxon>Enterobacterales</taxon>
        <taxon>Yersiniaceae</taxon>
        <taxon>Serratia</taxon>
    </lineage>
</organism>
<dbReference type="EMBL" id="LFJS01000012">
    <property type="protein sequence ID" value="KMU51338.1"/>
    <property type="molecule type" value="Genomic_DNA"/>
</dbReference>
<proteinExistence type="predicted"/>
<dbReference type="Proteomes" id="UP000037482">
    <property type="component" value="Unassembled WGS sequence"/>
</dbReference>
<reference evidence="1 2" key="1">
    <citation type="submission" date="2015-06" db="EMBL/GenBank/DDBJ databases">
        <title>Draft Genome of Serratia marcescens Strain AH0650_Sm1.</title>
        <authorList>
            <person name="Wan Y."/>
            <person name="Gorrie C."/>
            <person name="Holt K."/>
        </authorList>
    </citation>
    <scope>NUCLEOTIDE SEQUENCE [LARGE SCALE GENOMIC DNA]</scope>
    <source>
        <strain evidence="1 2">AH0650_Sm1</strain>
    </source>
</reference>
<sequence>MVVHHNEAPKWCVRIILVHGAIINQILAVKQPFFNVFASILITNSNFHDAPTVQAGAARGEKGEQIMLTQLAVFAAAPVVQAIGRVFFVLFCLAGETKTHAC</sequence>
<comment type="caution">
    <text evidence="1">The sequence shown here is derived from an EMBL/GenBank/DDBJ whole genome shotgun (WGS) entry which is preliminary data.</text>
</comment>
<evidence type="ECO:0000313" key="1">
    <source>
        <dbReference type="EMBL" id="KMU51338.1"/>
    </source>
</evidence>
<gene>
    <name evidence="1" type="ORF">AB868_02081</name>
</gene>